<gene>
    <name evidence="1" type="ORF">OC725_00540</name>
</gene>
<evidence type="ECO:0000313" key="1">
    <source>
        <dbReference type="EMBL" id="MEK0311762.1"/>
    </source>
</evidence>
<reference evidence="1 2" key="1">
    <citation type="journal article" date="2023" name="Int. J. Syst. Evol. Microbiol.">
        <title>The observation of taxonomic boundaries for the 16SrII and 16SrXXV phytoplasmas using genome-based delimitation.</title>
        <authorList>
            <person name="Rodrigues Jardim B."/>
            <person name="Tran-Nguyen L.T.T."/>
            <person name="Gambley C."/>
            <person name="Al-Sadi A.M."/>
            <person name="Al-Subhi A.M."/>
            <person name="Foissac X."/>
            <person name="Salar P."/>
            <person name="Cai H."/>
            <person name="Yang J.Y."/>
            <person name="Davis R."/>
            <person name="Jones L."/>
            <person name="Rodoni B."/>
            <person name="Constable F.E."/>
        </authorList>
    </citation>
    <scope>NUCLEOTIDE SEQUENCE [LARGE SCALE GENOMIC DNA]</scope>
    <source>
        <strain evidence="1">BAWM-322</strain>
    </source>
</reference>
<dbReference type="EMBL" id="JAOSIK010000003">
    <property type="protein sequence ID" value="MEK0311762.1"/>
    <property type="molecule type" value="Genomic_DNA"/>
</dbReference>
<protein>
    <recommendedName>
        <fullName evidence="3">Effector</fullName>
    </recommendedName>
</protein>
<sequence length="189" mass="21792">MFFLMIIGLLTFIFLKPINTSFMFTDSKENLTSGNISSEEVPRIDTDNENLINLEEKNNHDDLDYASLKDYNSEILADLSNSEIKEIIGESETPSEVLSVTRTDDKKDIIQTNVIKSKSKIRSFFKPFRNIRTNLKKLKKFNSTNNLVNHNFDFEPDYATITKNKNLEKMKNLSAINFHKVIETPEAIC</sequence>
<accession>A0ABU8ZS35</accession>
<evidence type="ECO:0008006" key="3">
    <source>
        <dbReference type="Google" id="ProtNLM"/>
    </source>
</evidence>
<proteinExistence type="predicted"/>
<organism evidence="1 2">
    <name type="scientific">Candidatus Phytoplasma fabacearum</name>
    <dbReference type="NCBI Taxonomy" id="2982628"/>
    <lineage>
        <taxon>Bacteria</taxon>
        <taxon>Bacillati</taxon>
        <taxon>Mycoplasmatota</taxon>
        <taxon>Mollicutes</taxon>
        <taxon>Acholeplasmatales</taxon>
        <taxon>Acholeplasmataceae</taxon>
        <taxon>Candidatus Phytoplasma</taxon>
        <taxon>16SrII (Peanut WB group)</taxon>
    </lineage>
</organism>
<keyword evidence="2" id="KW-1185">Reference proteome</keyword>
<dbReference type="Proteomes" id="UP001382955">
    <property type="component" value="Unassembled WGS sequence"/>
</dbReference>
<name>A0ABU8ZS35_9MOLU</name>
<dbReference type="RefSeq" id="WP_304512241.1">
    <property type="nucleotide sequence ID" value="NZ_JAOSIK010000003.1"/>
</dbReference>
<comment type="caution">
    <text evidence="1">The sequence shown here is derived from an EMBL/GenBank/DDBJ whole genome shotgun (WGS) entry which is preliminary data.</text>
</comment>
<evidence type="ECO:0000313" key="2">
    <source>
        <dbReference type="Proteomes" id="UP001382955"/>
    </source>
</evidence>